<dbReference type="EMBL" id="JAUKVY010000006">
    <property type="protein sequence ID" value="MDO1532776.1"/>
    <property type="molecule type" value="Genomic_DNA"/>
</dbReference>
<dbReference type="PROSITE" id="PS50931">
    <property type="entry name" value="HTH_LYSR"/>
    <property type="match status" value="1"/>
</dbReference>
<dbReference type="Pfam" id="PF03466">
    <property type="entry name" value="LysR_substrate"/>
    <property type="match status" value="1"/>
</dbReference>
<evidence type="ECO:0000313" key="7">
    <source>
        <dbReference type="Proteomes" id="UP001169027"/>
    </source>
</evidence>
<evidence type="ECO:0000256" key="3">
    <source>
        <dbReference type="ARBA" id="ARBA00023125"/>
    </source>
</evidence>
<evidence type="ECO:0000313" key="6">
    <source>
        <dbReference type="EMBL" id="MDO1532776.1"/>
    </source>
</evidence>
<dbReference type="InterPro" id="IPR036390">
    <property type="entry name" value="WH_DNA-bd_sf"/>
</dbReference>
<reference evidence="6" key="1">
    <citation type="submission" date="2023-06" db="EMBL/GenBank/DDBJ databases">
        <authorList>
            <person name="Jiang Y."/>
            <person name="Liu Q."/>
        </authorList>
    </citation>
    <scope>NUCLEOTIDE SEQUENCE</scope>
    <source>
        <strain evidence="6">CGMCC 1.12090</strain>
    </source>
</reference>
<keyword evidence="3" id="KW-0238">DNA-binding</keyword>
<dbReference type="RefSeq" id="WP_301807958.1">
    <property type="nucleotide sequence ID" value="NZ_JAUJZH010000006.1"/>
</dbReference>
<dbReference type="PANTHER" id="PTHR30419:SF2">
    <property type="entry name" value="LYSR FAMILY TRANSCRIPTIONAL REGULATOR"/>
    <property type="match status" value="1"/>
</dbReference>
<accession>A0ABT8S5W5</accession>
<name>A0ABT8S5W5_9BURK</name>
<dbReference type="Gene3D" id="1.10.10.10">
    <property type="entry name" value="Winged helix-like DNA-binding domain superfamily/Winged helix DNA-binding domain"/>
    <property type="match status" value="1"/>
</dbReference>
<comment type="similarity">
    <text evidence="1">Belongs to the LysR transcriptional regulatory family.</text>
</comment>
<dbReference type="SUPFAM" id="SSF53850">
    <property type="entry name" value="Periplasmic binding protein-like II"/>
    <property type="match status" value="1"/>
</dbReference>
<feature type="domain" description="HTH lysR-type" evidence="5">
    <location>
        <begin position="11"/>
        <end position="68"/>
    </location>
</feature>
<keyword evidence="4" id="KW-0804">Transcription</keyword>
<sequence length="307" mass="33504">MKARRPLLDHLNLSTLKLIAAIEREGSLSRAAATLHIVPSAASRRITQLEAATGSPLLDRTARGVELTAAGLSVARYARAMIDDVEALDDELQNLQAGVSGRIRLVASISAIVQHLPQDLALFLHQHPSIKIELAEHTSADIVELLLQDRADVGVFVAEGDIPGLTLRPYRSERLVVILPAAHRFAKRKRLRFDQLLEEEWVELPPGTALAMRVAKEALKHGVKLRTRIQVKGMDSCSRMVQCGLGIGLLPQASLEQQAQFPNLAFVPLDEPWAHRVSSLAVSAHSEPTPASRTLLQALMYASKLPG</sequence>
<dbReference type="InterPro" id="IPR000847">
    <property type="entry name" value="LysR_HTH_N"/>
</dbReference>
<dbReference type="SUPFAM" id="SSF46785">
    <property type="entry name" value="Winged helix' DNA-binding domain"/>
    <property type="match status" value="1"/>
</dbReference>
<dbReference type="InterPro" id="IPR050950">
    <property type="entry name" value="HTH-type_LysR_regulators"/>
</dbReference>
<comment type="caution">
    <text evidence="6">The sequence shown here is derived from an EMBL/GenBank/DDBJ whole genome shotgun (WGS) entry which is preliminary data.</text>
</comment>
<organism evidence="6 7">
    <name type="scientific">Variovorax ginsengisoli</name>
    <dbReference type="NCBI Taxonomy" id="363844"/>
    <lineage>
        <taxon>Bacteria</taxon>
        <taxon>Pseudomonadati</taxon>
        <taxon>Pseudomonadota</taxon>
        <taxon>Betaproteobacteria</taxon>
        <taxon>Burkholderiales</taxon>
        <taxon>Comamonadaceae</taxon>
        <taxon>Variovorax</taxon>
    </lineage>
</organism>
<evidence type="ECO:0000256" key="4">
    <source>
        <dbReference type="ARBA" id="ARBA00023163"/>
    </source>
</evidence>
<dbReference type="InterPro" id="IPR005119">
    <property type="entry name" value="LysR_subst-bd"/>
</dbReference>
<keyword evidence="7" id="KW-1185">Reference proteome</keyword>
<gene>
    <name evidence="6" type="ORF">Q2T77_10790</name>
</gene>
<dbReference type="InterPro" id="IPR036388">
    <property type="entry name" value="WH-like_DNA-bd_sf"/>
</dbReference>
<proteinExistence type="inferred from homology"/>
<dbReference type="Pfam" id="PF00126">
    <property type="entry name" value="HTH_1"/>
    <property type="match status" value="1"/>
</dbReference>
<keyword evidence="2" id="KW-0805">Transcription regulation</keyword>
<dbReference type="Gene3D" id="3.40.190.290">
    <property type="match status" value="1"/>
</dbReference>
<dbReference type="Proteomes" id="UP001169027">
    <property type="component" value="Unassembled WGS sequence"/>
</dbReference>
<evidence type="ECO:0000256" key="1">
    <source>
        <dbReference type="ARBA" id="ARBA00009437"/>
    </source>
</evidence>
<evidence type="ECO:0000259" key="5">
    <source>
        <dbReference type="PROSITE" id="PS50931"/>
    </source>
</evidence>
<evidence type="ECO:0000256" key="2">
    <source>
        <dbReference type="ARBA" id="ARBA00023015"/>
    </source>
</evidence>
<protein>
    <submittedName>
        <fullName evidence="6">LysR family transcriptional regulator</fullName>
    </submittedName>
</protein>
<dbReference type="PANTHER" id="PTHR30419">
    <property type="entry name" value="HTH-TYPE TRANSCRIPTIONAL REGULATOR YBHD"/>
    <property type="match status" value="1"/>
</dbReference>